<dbReference type="InterPro" id="IPR015943">
    <property type="entry name" value="WD40/YVTN_repeat-like_dom_sf"/>
</dbReference>
<dbReference type="Gene3D" id="2.130.10.10">
    <property type="entry name" value="YVTN repeat-like/Quinoprotein amine dehydrogenase"/>
    <property type="match status" value="1"/>
</dbReference>
<dbReference type="EMBL" id="JARGEI010000006">
    <property type="protein sequence ID" value="KAJ8730319.1"/>
    <property type="molecule type" value="Genomic_DNA"/>
</dbReference>
<evidence type="ECO:0000313" key="3">
    <source>
        <dbReference type="Proteomes" id="UP001231518"/>
    </source>
</evidence>
<accession>A0AAD7YXL6</accession>
<feature type="repeat" description="WD" evidence="1">
    <location>
        <begin position="21"/>
        <end position="46"/>
    </location>
</feature>
<proteinExistence type="predicted"/>
<name>A0AAD7YXL6_MYTSE</name>
<organism evidence="2 3">
    <name type="scientific">Mythimna separata</name>
    <name type="common">Oriental armyworm</name>
    <name type="synonym">Pseudaletia separata</name>
    <dbReference type="NCBI Taxonomy" id="271217"/>
    <lineage>
        <taxon>Eukaryota</taxon>
        <taxon>Metazoa</taxon>
        <taxon>Ecdysozoa</taxon>
        <taxon>Arthropoda</taxon>
        <taxon>Hexapoda</taxon>
        <taxon>Insecta</taxon>
        <taxon>Pterygota</taxon>
        <taxon>Neoptera</taxon>
        <taxon>Endopterygota</taxon>
        <taxon>Lepidoptera</taxon>
        <taxon>Glossata</taxon>
        <taxon>Ditrysia</taxon>
        <taxon>Noctuoidea</taxon>
        <taxon>Noctuidae</taxon>
        <taxon>Noctuinae</taxon>
        <taxon>Hadenini</taxon>
        <taxon>Mythimna</taxon>
    </lineage>
</organism>
<reference evidence="2" key="1">
    <citation type="submission" date="2023-03" db="EMBL/GenBank/DDBJ databases">
        <title>Chromosome-level genomes of two armyworms, Mythimna separata and Mythimna loreyi, provide insights into the biosynthesis and reception of sex pheromones.</title>
        <authorList>
            <person name="Zhao H."/>
        </authorList>
    </citation>
    <scope>NUCLEOTIDE SEQUENCE</scope>
    <source>
        <strain evidence="2">BeijingLab</strain>
        <tissue evidence="2">Pupa</tissue>
    </source>
</reference>
<keyword evidence="3" id="KW-1185">Reference proteome</keyword>
<protein>
    <submittedName>
        <fullName evidence="2">Uncharacterized protein</fullName>
    </submittedName>
</protein>
<dbReference type="Proteomes" id="UP001231518">
    <property type="component" value="Chromosome 9"/>
</dbReference>
<evidence type="ECO:0000313" key="2">
    <source>
        <dbReference type="EMBL" id="KAJ8730319.1"/>
    </source>
</evidence>
<sequence length="79" mass="8887">MSDADTVVDQWGEGRTGLDRVRTMVFSPDGTKLATATADEDLIIWNFLPEDTRKRKKSCKKFSAMPVYLDKVTNGASFR</sequence>
<dbReference type="AlphaFoldDB" id="A0AAD7YXL6"/>
<dbReference type="PROSITE" id="PS50082">
    <property type="entry name" value="WD_REPEATS_2"/>
    <property type="match status" value="1"/>
</dbReference>
<evidence type="ECO:0000256" key="1">
    <source>
        <dbReference type="PROSITE-ProRule" id="PRU00221"/>
    </source>
</evidence>
<comment type="caution">
    <text evidence="2">The sequence shown here is derived from an EMBL/GenBank/DDBJ whole genome shotgun (WGS) entry which is preliminary data.</text>
</comment>
<keyword evidence="1" id="KW-0853">WD repeat</keyword>
<gene>
    <name evidence="2" type="ORF">PYW07_017357</name>
</gene>
<dbReference type="InterPro" id="IPR001680">
    <property type="entry name" value="WD40_rpt"/>
</dbReference>
<dbReference type="InterPro" id="IPR036322">
    <property type="entry name" value="WD40_repeat_dom_sf"/>
</dbReference>
<dbReference type="SUPFAM" id="SSF50978">
    <property type="entry name" value="WD40 repeat-like"/>
    <property type="match status" value="1"/>
</dbReference>